<dbReference type="SUPFAM" id="SSF53448">
    <property type="entry name" value="Nucleotide-diphospho-sugar transferases"/>
    <property type="match status" value="1"/>
</dbReference>
<dbReference type="InterPro" id="IPR029044">
    <property type="entry name" value="Nucleotide-diphossugar_trans"/>
</dbReference>
<feature type="transmembrane region" description="Helical" evidence="6">
    <location>
        <begin position="206"/>
        <end position="225"/>
    </location>
</feature>
<evidence type="ECO:0000313" key="8">
    <source>
        <dbReference type="EMBL" id="MEY6432268.1"/>
    </source>
</evidence>
<evidence type="ECO:0000256" key="4">
    <source>
        <dbReference type="ARBA" id="ARBA00022679"/>
    </source>
</evidence>
<reference evidence="8 9" key="1">
    <citation type="submission" date="2024-05" db="EMBL/GenBank/DDBJ databases">
        <title>Genome Sequence and Characterization of the New Strain Purple Sulfur Bacterium of Genus Thioalkalicoccus.</title>
        <authorList>
            <person name="Bryantseva I.A."/>
            <person name="Kyndt J.A."/>
            <person name="Imhoff J.F."/>
        </authorList>
    </citation>
    <scope>NUCLEOTIDE SEQUENCE [LARGE SCALE GENOMIC DNA]</scope>
    <source>
        <strain evidence="8 9">Um2</strain>
    </source>
</reference>
<evidence type="ECO:0000256" key="2">
    <source>
        <dbReference type="ARBA" id="ARBA00022475"/>
    </source>
</evidence>
<evidence type="ECO:0000259" key="7">
    <source>
        <dbReference type="Pfam" id="PF00535"/>
    </source>
</evidence>
<dbReference type="InterPro" id="IPR001173">
    <property type="entry name" value="Glyco_trans_2-like"/>
</dbReference>
<evidence type="ECO:0000256" key="6">
    <source>
        <dbReference type="SAM" id="Phobius"/>
    </source>
</evidence>
<evidence type="ECO:0000256" key="3">
    <source>
        <dbReference type="ARBA" id="ARBA00022676"/>
    </source>
</evidence>
<keyword evidence="5 6" id="KW-0472">Membrane</keyword>
<dbReference type="Proteomes" id="UP001564408">
    <property type="component" value="Unassembled WGS sequence"/>
</dbReference>
<keyword evidence="4" id="KW-0808">Transferase</keyword>
<keyword evidence="6" id="KW-0812">Transmembrane</keyword>
<dbReference type="Gene3D" id="3.90.550.10">
    <property type="entry name" value="Spore Coat Polysaccharide Biosynthesis Protein SpsA, Chain A"/>
    <property type="match status" value="1"/>
</dbReference>
<protein>
    <submittedName>
        <fullName evidence="8">Glycosyltransferase family 2 protein</fullName>
    </submittedName>
</protein>
<sequence>MSTLSVIIPTRALGPHLDQLLASCRDCLPDAERILVVADLGSAQIEREMDATRWLDGQTRILYGPPGRGPQCNLGARAARGDLLFFLHDDSRLPIDAWTLIERLFVEHGVHLACFRLRFDDPHWLLAVYGWFSRFDSLLTSFGDQGILVRRSLFDALGGFPDWPLFEDVDFLRRARRATSIRKLPATITTSAARYLARGRVRQQLFNGWLILLYLLGTAPGRLAAAYERRR</sequence>
<dbReference type="Pfam" id="PF00535">
    <property type="entry name" value="Glycos_transf_2"/>
    <property type="match status" value="1"/>
</dbReference>
<dbReference type="PANTHER" id="PTHR43646:SF2">
    <property type="entry name" value="GLYCOSYLTRANSFERASE 2-LIKE DOMAIN-CONTAINING PROTEIN"/>
    <property type="match status" value="1"/>
</dbReference>
<dbReference type="RefSeq" id="WP_369666657.1">
    <property type="nucleotide sequence ID" value="NZ_JBDKXB010000007.1"/>
</dbReference>
<keyword evidence="2" id="KW-1003">Cell membrane</keyword>
<gene>
    <name evidence="8" type="ORF">ABC977_07570</name>
</gene>
<evidence type="ECO:0000313" key="9">
    <source>
        <dbReference type="Proteomes" id="UP001564408"/>
    </source>
</evidence>
<evidence type="ECO:0000256" key="1">
    <source>
        <dbReference type="ARBA" id="ARBA00004236"/>
    </source>
</evidence>
<keyword evidence="9" id="KW-1185">Reference proteome</keyword>
<dbReference type="EMBL" id="JBDKXB010000007">
    <property type="protein sequence ID" value="MEY6432268.1"/>
    <property type="molecule type" value="Genomic_DNA"/>
</dbReference>
<dbReference type="PANTHER" id="PTHR43646">
    <property type="entry name" value="GLYCOSYLTRANSFERASE"/>
    <property type="match status" value="1"/>
</dbReference>
<comment type="subcellular location">
    <subcellularLocation>
        <location evidence="1">Cell membrane</location>
    </subcellularLocation>
</comment>
<organism evidence="8 9">
    <name type="scientific">Thioalkalicoccus limnaeus</name>
    <dbReference type="NCBI Taxonomy" id="120681"/>
    <lineage>
        <taxon>Bacteria</taxon>
        <taxon>Pseudomonadati</taxon>
        <taxon>Pseudomonadota</taxon>
        <taxon>Gammaproteobacteria</taxon>
        <taxon>Chromatiales</taxon>
        <taxon>Chromatiaceae</taxon>
        <taxon>Thioalkalicoccus</taxon>
    </lineage>
</organism>
<feature type="domain" description="Glycosyltransferase 2-like" evidence="7">
    <location>
        <begin position="5"/>
        <end position="126"/>
    </location>
</feature>
<proteinExistence type="predicted"/>
<keyword evidence="3" id="KW-0328">Glycosyltransferase</keyword>
<evidence type="ECO:0000256" key="5">
    <source>
        <dbReference type="ARBA" id="ARBA00023136"/>
    </source>
</evidence>
<name>A0ABV4BG58_9GAMM</name>
<keyword evidence="6" id="KW-1133">Transmembrane helix</keyword>
<comment type="caution">
    <text evidence="8">The sequence shown here is derived from an EMBL/GenBank/DDBJ whole genome shotgun (WGS) entry which is preliminary data.</text>
</comment>
<accession>A0ABV4BG58</accession>